<evidence type="ECO:0008006" key="3">
    <source>
        <dbReference type="Google" id="ProtNLM"/>
    </source>
</evidence>
<comment type="caution">
    <text evidence="1">The sequence shown here is derived from an EMBL/GenBank/DDBJ whole genome shotgun (WGS) entry which is preliminary data.</text>
</comment>
<gene>
    <name evidence="1" type="ORF">H8D96_17865</name>
</gene>
<dbReference type="EMBL" id="JACNIG010000334">
    <property type="protein sequence ID" value="MBC8433780.1"/>
    <property type="molecule type" value="Genomic_DNA"/>
</dbReference>
<dbReference type="AlphaFoldDB" id="A0A8J6P2L1"/>
<protein>
    <recommendedName>
        <fullName evidence="3">DGQHR domain-containing protein</fullName>
    </recommendedName>
</protein>
<proteinExistence type="predicted"/>
<organism evidence="1 2">
    <name type="scientific">Candidatus Desulfatibia vada</name>
    <dbReference type="NCBI Taxonomy" id="2841696"/>
    <lineage>
        <taxon>Bacteria</taxon>
        <taxon>Pseudomonadati</taxon>
        <taxon>Thermodesulfobacteriota</taxon>
        <taxon>Desulfobacteria</taxon>
        <taxon>Desulfobacterales</taxon>
        <taxon>Desulfobacterales incertae sedis</taxon>
        <taxon>Candidatus Desulfatibia</taxon>
    </lineage>
</organism>
<dbReference type="Gene3D" id="3.40.50.450">
    <property type="match status" value="1"/>
</dbReference>
<accession>A0A8J6P2L1</accession>
<evidence type="ECO:0000313" key="1">
    <source>
        <dbReference type="EMBL" id="MBC8433780.1"/>
    </source>
</evidence>
<dbReference type="Proteomes" id="UP000605201">
    <property type="component" value="Unassembled WGS sequence"/>
</dbReference>
<reference evidence="1 2" key="1">
    <citation type="submission" date="2020-08" db="EMBL/GenBank/DDBJ databases">
        <title>Bridging the membrane lipid divide: bacteria of the FCB group superphylum have the potential to synthesize archaeal ether lipids.</title>
        <authorList>
            <person name="Villanueva L."/>
            <person name="Von Meijenfeldt F.A.B."/>
            <person name="Westbye A.B."/>
            <person name="Yadav S."/>
            <person name="Hopmans E.C."/>
            <person name="Dutilh B.E."/>
            <person name="Sinninghe Damste J.S."/>
        </authorList>
    </citation>
    <scope>NUCLEOTIDE SEQUENCE [LARGE SCALE GENOMIC DNA]</scope>
    <source>
        <strain evidence="1">NIOZ-UU17</strain>
    </source>
</reference>
<evidence type="ECO:0000313" key="2">
    <source>
        <dbReference type="Proteomes" id="UP000605201"/>
    </source>
</evidence>
<name>A0A8J6P2L1_9BACT</name>
<sequence length="527" mass="59342">MSRVSQIIEFEGYFAEGVLGIFKIIRGFADLRDLADVSVPYELSDGPEAGRVVGYQRKLNEKHALDIKKYLEQSDNRLIPEVILSVRGAFNNVTDQEKVIGVESEKGALIAISRRFGGKHQRIQQIRIQRSDLEVVKEQKQICRIDGNHRLAMAETLEEDEIVPSKYLAPFCLILLGPTENDADDYAESLIFHTINSTALTLESEHGLRLLLGQDPAHAMTPDNEFAYSPELHLTRLLCERLDNLPEPARQRFGERPLTSLWEAAWNLIQMDPAIAETRAALTNFADELFAALTDILTRLTARHPSLCQAYAFLELAARVWRESMGDTHNAKVNAAVSLLNRIGLWLGAEGITSLLNPVSPAKQLLETFKAAQQRVPKRVFLARWYPPQDAPYDGFIKANLRLQQLRETLAAIERDHGARLELIDMGTEEGGAFPIHHRMYEAIASSDIIICDLTGHRPNVFVEAGYALKHHEKNRLIFLFEPRNRNDKVPFDLTTFKYVTISEAAEIPNKVKSEIIAILRDAGAPL</sequence>